<evidence type="ECO:0000256" key="2">
    <source>
        <dbReference type="ARBA" id="ARBA00022741"/>
    </source>
</evidence>
<dbReference type="OrthoDB" id="9802264at2"/>
<dbReference type="PANTHER" id="PTHR24220:SF674">
    <property type="entry name" value="BACITRACIN EXPORT ATP-BINDING PROTEIN BCEA"/>
    <property type="match status" value="1"/>
</dbReference>
<keyword evidence="3 5" id="KW-0067">ATP-binding</keyword>
<evidence type="ECO:0000313" key="6">
    <source>
        <dbReference type="Proteomes" id="UP000095712"/>
    </source>
</evidence>
<reference evidence="5 6" key="1">
    <citation type="submission" date="2015-09" db="EMBL/GenBank/DDBJ databases">
        <authorList>
            <consortium name="Pathogen Informatics"/>
        </authorList>
    </citation>
    <scope>NUCLEOTIDE SEQUENCE [LARGE SCALE GENOMIC DNA]</scope>
    <source>
        <strain evidence="5 6">2789STDY5834911</strain>
    </source>
</reference>
<sequence length="260" mass="28410">MNDTKKLLEVRDLHKAYSKEGVPTKALNGITFDVLNGEYLGIMGASGSGKTTLLNCIATVIKPTSGQILLSGANISSFDGTKLAEYRGNKIGYLFQDFALLDNLTGKENIILPLSIHNIDIVTAEKKLKDIADFLGITDVLSKFPSQMSGGQKQRVAAARSLISDPDIILADEPTGALDTKSARLLMEKLQEINLRRGRTILMVTHDPNAASFCSRILFIQDGVIFHELRRKIPNETQEDFYARILQVMAQMGGGSANVL</sequence>
<dbReference type="EMBL" id="CZAW01000065">
    <property type="protein sequence ID" value="CUQ05915.1"/>
    <property type="molecule type" value="Genomic_DNA"/>
</dbReference>
<feature type="domain" description="ABC transporter" evidence="4">
    <location>
        <begin position="8"/>
        <end position="247"/>
    </location>
</feature>
<dbReference type="InterPro" id="IPR003439">
    <property type="entry name" value="ABC_transporter-like_ATP-bd"/>
</dbReference>
<dbReference type="PROSITE" id="PS50893">
    <property type="entry name" value="ABC_TRANSPORTER_2"/>
    <property type="match status" value="1"/>
</dbReference>
<keyword evidence="5" id="KW-0378">Hydrolase</keyword>
<keyword evidence="1" id="KW-0813">Transport</keyword>
<dbReference type="RefSeq" id="WP_002610352.1">
    <property type="nucleotide sequence ID" value="NZ_CZAW01000065.1"/>
</dbReference>
<gene>
    <name evidence="5" type="primary">macB_7</name>
    <name evidence="5" type="ORF">ERS852523_03795</name>
</gene>
<dbReference type="GeneID" id="61926001"/>
<evidence type="ECO:0000256" key="3">
    <source>
        <dbReference type="ARBA" id="ARBA00022840"/>
    </source>
</evidence>
<dbReference type="GO" id="GO:0005886">
    <property type="term" value="C:plasma membrane"/>
    <property type="evidence" value="ECO:0007669"/>
    <property type="project" value="TreeGrafter"/>
</dbReference>
<organism evidence="5 6">
    <name type="scientific">Blautia wexlerae</name>
    <dbReference type="NCBI Taxonomy" id="418240"/>
    <lineage>
        <taxon>Bacteria</taxon>
        <taxon>Bacillati</taxon>
        <taxon>Bacillota</taxon>
        <taxon>Clostridia</taxon>
        <taxon>Lachnospirales</taxon>
        <taxon>Lachnospiraceae</taxon>
        <taxon>Blautia</taxon>
    </lineage>
</organism>
<evidence type="ECO:0000256" key="1">
    <source>
        <dbReference type="ARBA" id="ARBA00022448"/>
    </source>
</evidence>
<dbReference type="Pfam" id="PF00005">
    <property type="entry name" value="ABC_tran"/>
    <property type="match status" value="1"/>
</dbReference>
<dbReference type="Gene3D" id="3.40.50.300">
    <property type="entry name" value="P-loop containing nucleotide triphosphate hydrolases"/>
    <property type="match status" value="1"/>
</dbReference>
<dbReference type="Proteomes" id="UP000095712">
    <property type="component" value="Unassembled WGS sequence"/>
</dbReference>
<dbReference type="InterPro" id="IPR027417">
    <property type="entry name" value="P-loop_NTPase"/>
</dbReference>
<dbReference type="AlphaFoldDB" id="A0A174TDY5"/>
<keyword evidence="2" id="KW-0547">Nucleotide-binding</keyword>
<protein>
    <submittedName>
        <fullName evidence="5">Macrolide export ATP-binding/permease protein MacB</fullName>
        <ecNumber evidence="5">3.6.3.-</ecNumber>
    </submittedName>
</protein>
<dbReference type="GO" id="GO:0022857">
    <property type="term" value="F:transmembrane transporter activity"/>
    <property type="evidence" value="ECO:0007669"/>
    <property type="project" value="TreeGrafter"/>
</dbReference>
<proteinExistence type="predicted"/>
<evidence type="ECO:0000259" key="4">
    <source>
        <dbReference type="PROSITE" id="PS50893"/>
    </source>
</evidence>
<dbReference type="GO" id="GO:0016887">
    <property type="term" value="F:ATP hydrolysis activity"/>
    <property type="evidence" value="ECO:0007669"/>
    <property type="project" value="InterPro"/>
</dbReference>
<evidence type="ECO:0000313" key="5">
    <source>
        <dbReference type="EMBL" id="CUQ05915.1"/>
    </source>
</evidence>
<accession>A0A174TDY5</accession>
<dbReference type="SUPFAM" id="SSF52540">
    <property type="entry name" value="P-loop containing nucleoside triphosphate hydrolases"/>
    <property type="match status" value="1"/>
</dbReference>
<dbReference type="InterPro" id="IPR015854">
    <property type="entry name" value="ABC_transpr_LolD-like"/>
</dbReference>
<dbReference type="GO" id="GO:0005524">
    <property type="term" value="F:ATP binding"/>
    <property type="evidence" value="ECO:0007669"/>
    <property type="project" value="UniProtKB-KW"/>
</dbReference>
<dbReference type="InterPro" id="IPR017911">
    <property type="entry name" value="MacB-like_ATP-bd"/>
</dbReference>
<dbReference type="InterPro" id="IPR003593">
    <property type="entry name" value="AAA+_ATPase"/>
</dbReference>
<dbReference type="CDD" id="cd03255">
    <property type="entry name" value="ABC_MJ0796_LolCDE_FtsE"/>
    <property type="match status" value="1"/>
</dbReference>
<dbReference type="FunFam" id="3.40.50.300:FF:000032">
    <property type="entry name" value="Export ABC transporter ATP-binding protein"/>
    <property type="match status" value="1"/>
</dbReference>
<dbReference type="EC" id="3.6.3.-" evidence="5"/>
<name>A0A174TDY5_9FIRM</name>
<dbReference type="PANTHER" id="PTHR24220">
    <property type="entry name" value="IMPORT ATP-BINDING PROTEIN"/>
    <property type="match status" value="1"/>
</dbReference>
<dbReference type="GO" id="GO:0098796">
    <property type="term" value="C:membrane protein complex"/>
    <property type="evidence" value="ECO:0007669"/>
    <property type="project" value="UniProtKB-ARBA"/>
</dbReference>
<dbReference type="SMART" id="SM00382">
    <property type="entry name" value="AAA"/>
    <property type="match status" value="1"/>
</dbReference>